<protein>
    <submittedName>
        <fullName evidence="3">N-acetylmuramoyl-L-alanine amidase</fullName>
    </submittedName>
</protein>
<dbReference type="AlphaFoldDB" id="A0A8J7KRI9"/>
<feature type="domain" description="LysM" evidence="2">
    <location>
        <begin position="228"/>
        <end position="272"/>
    </location>
</feature>
<dbReference type="Pfam" id="PF01476">
    <property type="entry name" value="LysM"/>
    <property type="match status" value="2"/>
</dbReference>
<dbReference type="GO" id="GO:0009253">
    <property type="term" value="P:peptidoglycan catabolic process"/>
    <property type="evidence" value="ECO:0007669"/>
    <property type="project" value="InterPro"/>
</dbReference>
<name>A0A8J7KRI9_9FIRM</name>
<dbReference type="SUPFAM" id="SSF54106">
    <property type="entry name" value="LysM domain"/>
    <property type="match status" value="2"/>
</dbReference>
<dbReference type="GO" id="GO:0030288">
    <property type="term" value="C:outer membrane-bounded periplasmic space"/>
    <property type="evidence" value="ECO:0007669"/>
    <property type="project" value="TreeGrafter"/>
</dbReference>
<dbReference type="RefSeq" id="WP_197659568.1">
    <property type="nucleotide sequence ID" value="NZ_JAEAGR010000001.1"/>
</dbReference>
<dbReference type="Pfam" id="PF01520">
    <property type="entry name" value="Amidase_3"/>
    <property type="match status" value="1"/>
</dbReference>
<dbReference type="Gene3D" id="3.10.350.10">
    <property type="entry name" value="LysM domain"/>
    <property type="match status" value="2"/>
</dbReference>
<gene>
    <name evidence="3" type="ORF">I5677_00350</name>
</gene>
<accession>A0A8J7KRI9</accession>
<dbReference type="GO" id="GO:0008745">
    <property type="term" value="F:N-acetylmuramoyl-L-alanine amidase activity"/>
    <property type="evidence" value="ECO:0007669"/>
    <property type="project" value="InterPro"/>
</dbReference>
<sequence>MPKIKIAIDAGHGSNTGGKRTPPFTKDVDINRDGIIDIKKGEQYREHYANVGVAKLLYSKLEARGYDVIRTGWDDANANNDKDDSLSSRQRKIKGERCDYSISIHFNAYGNGDSFNSANGYGVYIHSKNPSDSKLLADYVIRELGQGTPQRNRGIRAARLAMCNCKTMKTKASILCELAFMTNEYEASELMANAYFWEECAQEIANAVDRYCNCNNEEVTDKNGITKLYHNVVWGDTLSALAIANKTTVNRLVELNDIKNPDLIYVGQKLLVAKYVNYTVKSGDTLSRLSLKYLGDASRYDLIMAMNDMKSTRIFVNQILKIPVN</sequence>
<dbReference type="PANTHER" id="PTHR30404:SF0">
    <property type="entry name" value="N-ACETYLMURAMOYL-L-ALANINE AMIDASE AMIC"/>
    <property type="match status" value="1"/>
</dbReference>
<dbReference type="InterPro" id="IPR036779">
    <property type="entry name" value="LysM_dom_sf"/>
</dbReference>
<reference evidence="3" key="1">
    <citation type="submission" date="2020-12" db="EMBL/GenBank/DDBJ databases">
        <title>M. sibirica DSM 26468T genome.</title>
        <authorList>
            <person name="Thieme N."/>
            <person name="Rettenmaier R."/>
            <person name="Zverlov V."/>
            <person name="Liebl W."/>
        </authorList>
    </citation>
    <scope>NUCLEOTIDE SEQUENCE</scope>
    <source>
        <strain evidence="3">DSM 26468</strain>
    </source>
</reference>
<evidence type="ECO:0000256" key="1">
    <source>
        <dbReference type="ARBA" id="ARBA00022801"/>
    </source>
</evidence>
<evidence type="ECO:0000259" key="2">
    <source>
        <dbReference type="PROSITE" id="PS51782"/>
    </source>
</evidence>
<dbReference type="InterPro" id="IPR018392">
    <property type="entry name" value="LysM"/>
</dbReference>
<dbReference type="CDD" id="cd00118">
    <property type="entry name" value="LysM"/>
    <property type="match status" value="2"/>
</dbReference>
<comment type="caution">
    <text evidence="3">The sequence shown here is derived from an EMBL/GenBank/DDBJ whole genome shotgun (WGS) entry which is preliminary data.</text>
</comment>
<evidence type="ECO:0000313" key="4">
    <source>
        <dbReference type="Proteomes" id="UP000623269"/>
    </source>
</evidence>
<dbReference type="InterPro" id="IPR050695">
    <property type="entry name" value="N-acetylmuramoyl_amidase_3"/>
</dbReference>
<organism evidence="3 4">
    <name type="scientific">Mobilitalea sibirica</name>
    <dbReference type="NCBI Taxonomy" id="1462919"/>
    <lineage>
        <taxon>Bacteria</taxon>
        <taxon>Bacillati</taxon>
        <taxon>Bacillota</taxon>
        <taxon>Clostridia</taxon>
        <taxon>Lachnospirales</taxon>
        <taxon>Lachnospiraceae</taxon>
        <taxon>Mobilitalea</taxon>
    </lineage>
</organism>
<dbReference type="PROSITE" id="PS51782">
    <property type="entry name" value="LYSM"/>
    <property type="match status" value="2"/>
</dbReference>
<feature type="domain" description="LysM" evidence="2">
    <location>
        <begin position="276"/>
        <end position="322"/>
    </location>
</feature>
<dbReference type="EMBL" id="JAEAGR010000001">
    <property type="protein sequence ID" value="MBH1939336.1"/>
    <property type="molecule type" value="Genomic_DNA"/>
</dbReference>
<evidence type="ECO:0000313" key="3">
    <source>
        <dbReference type="EMBL" id="MBH1939336.1"/>
    </source>
</evidence>
<dbReference type="PANTHER" id="PTHR30404">
    <property type="entry name" value="N-ACETYLMURAMOYL-L-ALANINE AMIDASE"/>
    <property type="match status" value="1"/>
</dbReference>
<dbReference type="SMART" id="SM00257">
    <property type="entry name" value="LysM"/>
    <property type="match status" value="2"/>
</dbReference>
<dbReference type="Gene3D" id="3.40.630.40">
    <property type="entry name" value="Zn-dependent exopeptidases"/>
    <property type="match status" value="1"/>
</dbReference>
<dbReference type="SMART" id="SM00646">
    <property type="entry name" value="Ami_3"/>
    <property type="match status" value="1"/>
</dbReference>
<keyword evidence="1" id="KW-0378">Hydrolase</keyword>
<proteinExistence type="predicted"/>
<dbReference type="InterPro" id="IPR002508">
    <property type="entry name" value="MurNAc-LAA_cat"/>
</dbReference>
<keyword evidence="4" id="KW-1185">Reference proteome</keyword>
<dbReference type="CDD" id="cd02696">
    <property type="entry name" value="MurNAc-LAA"/>
    <property type="match status" value="1"/>
</dbReference>
<dbReference type="SUPFAM" id="SSF53187">
    <property type="entry name" value="Zn-dependent exopeptidases"/>
    <property type="match status" value="1"/>
</dbReference>
<dbReference type="Proteomes" id="UP000623269">
    <property type="component" value="Unassembled WGS sequence"/>
</dbReference>